<evidence type="ECO:0000256" key="2">
    <source>
        <dbReference type="ARBA" id="ARBA00006675"/>
    </source>
</evidence>
<dbReference type="GO" id="GO:0016746">
    <property type="term" value="F:acyltransferase activity"/>
    <property type="evidence" value="ECO:0007669"/>
    <property type="project" value="UniProtKB-KW"/>
</dbReference>
<dbReference type="InterPro" id="IPR021261">
    <property type="entry name" value="GPCAT"/>
</dbReference>
<evidence type="ECO:0000256" key="8">
    <source>
        <dbReference type="ARBA" id="ARBA00023098"/>
    </source>
</evidence>
<evidence type="ECO:0000313" key="15">
    <source>
        <dbReference type="Proteomes" id="UP000734854"/>
    </source>
</evidence>
<keyword evidence="11" id="KW-1208">Phospholipid metabolism</keyword>
<keyword evidence="12" id="KW-0012">Acyltransferase</keyword>
<dbReference type="PANTHER" id="PTHR31201">
    <property type="entry name" value="OS01G0585100 PROTEIN"/>
    <property type="match status" value="1"/>
</dbReference>
<organism evidence="14 15">
    <name type="scientific">Zingiber officinale</name>
    <name type="common">Ginger</name>
    <name type="synonym">Amomum zingiber</name>
    <dbReference type="NCBI Taxonomy" id="94328"/>
    <lineage>
        <taxon>Eukaryota</taxon>
        <taxon>Viridiplantae</taxon>
        <taxon>Streptophyta</taxon>
        <taxon>Embryophyta</taxon>
        <taxon>Tracheophyta</taxon>
        <taxon>Spermatophyta</taxon>
        <taxon>Magnoliopsida</taxon>
        <taxon>Liliopsida</taxon>
        <taxon>Zingiberales</taxon>
        <taxon>Zingiberaceae</taxon>
        <taxon>Zingiber</taxon>
    </lineage>
</organism>
<evidence type="ECO:0000256" key="10">
    <source>
        <dbReference type="ARBA" id="ARBA00023209"/>
    </source>
</evidence>
<evidence type="ECO:0000256" key="7">
    <source>
        <dbReference type="ARBA" id="ARBA00022989"/>
    </source>
</evidence>
<evidence type="ECO:0000256" key="13">
    <source>
        <dbReference type="SAM" id="Phobius"/>
    </source>
</evidence>
<evidence type="ECO:0000256" key="9">
    <source>
        <dbReference type="ARBA" id="ARBA00023136"/>
    </source>
</evidence>
<keyword evidence="10" id="KW-0594">Phospholipid biosynthesis</keyword>
<dbReference type="EMBL" id="JACMSC010000013">
    <property type="protein sequence ID" value="KAG6492503.1"/>
    <property type="molecule type" value="Genomic_DNA"/>
</dbReference>
<dbReference type="GO" id="GO:0016020">
    <property type="term" value="C:membrane"/>
    <property type="evidence" value="ECO:0007669"/>
    <property type="project" value="UniProtKB-SubCell"/>
</dbReference>
<proteinExistence type="inferred from homology"/>
<reference evidence="14 15" key="1">
    <citation type="submission" date="2020-08" db="EMBL/GenBank/DDBJ databases">
        <title>Plant Genome Project.</title>
        <authorList>
            <person name="Zhang R.-G."/>
        </authorList>
    </citation>
    <scope>NUCLEOTIDE SEQUENCE [LARGE SCALE GENOMIC DNA]</scope>
    <source>
        <tissue evidence="14">Rhizome</tissue>
    </source>
</reference>
<keyword evidence="15" id="KW-1185">Reference proteome</keyword>
<dbReference type="AlphaFoldDB" id="A0A8J5FPJ3"/>
<evidence type="ECO:0000256" key="11">
    <source>
        <dbReference type="ARBA" id="ARBA00023264"/>
    </source>
</evidence>
<dbReference type="Proteomes" id="UP000734854">
    <property type="component" value="Unassembled WGS sequence"/>
</dbReference>
<evidence type="ECO:0000256" key="6">
    <source>
        <dbReference type="ARBA" id="ARBA00022692"/>
    </source>
</evidence>
<dbReference type="GO" id="GO:0006656">
    <property type="term" value="P:phosphatidylcholine biosynthetic process"/>
    <property type="evidence" value="ECO:0007669"/>
    <property type="project" value="TreeGrafter"/>
</dbReference>
<keyword evidence="8" id="KW-0443">Lipid metabolism</keyword>
<accession>A0A8J5FPJ3</accession>
<name>A0A8J5FPJ3_ZINOF</name>
<dbReference type="PANTHER" id="PTHR31201:SF1">
    <property type="entry name" value="GLYCEROPHOSPHOCHOLINE ACYLTRANSFERASE 1"/>
    <property type="match status" value="1"/>
</dbReference>
<keyword evidence="6 13" id="KW-0812">Transmembrane</keyword>
<evidence type="ECO:0000256" key="4">
    <source>
        <dbReference type="ARBA" id="ARBA00022516"/>
    </source>
</evidence>
<evidence type="ECO:0000256" key="1">
    <source>
        <dbReference type="ARBA" id="ARBA00004141"/>
    </source>
</evidence>
<evidence type="ECO:0000256" key="3">
    <source>
        <dbReference type="ARBA" id="ARBA00019082"/>
    </source>
</evidence>
<comment type="subcellular location">
    <subcellularLocation>
        <location evidence="1">Membrane</location>
        <topology evidence="1">Multi-pass membrane protein</topology>
    </subcellularLocation>
</comment>
<evidence type="ECO:0000256" key="5">
    <source>
        <dbReference type="ARBA" id="ARBA00022679"/>
    </source>
</evidence>
<evidence type="ECO:0000256" key="12">
    <source>
        <dbReference type="ARBA" id="ARBA00023315"/>
    </source>
</evidence>
<keyword evidence="9 13" id="KW-0472">Membrane</keyword>
<evidence type="ECO:0000313" key="14">
    <source>
        <dbReference type="EMBL" id="KAG6492503.1"/>
    </source>
</evidence>
<comment type="caution">
    <text evidence="14">The sequence shown here is derived from an EMBL/GenBank/DDBJ whole genome shotgun (WGS) entry which is preliminary data.</text>
</comment>
<protein>
    <recommendedName>
        <fullName evidence="3">Glycerophosphocholine acyltransferase 1</fullName>
    </recommendedName>
</protein>
<keyword evidence="5" id="KW-0808">Transferase</keyword>
<keyword evidence="4" id="KW-0444">Lipid biosynthesis</keyword>
<comment type="similarity">
    <text evidence="2">Belongs to the GPC1 family.</text>
</comment>
<gene>
    <name evidence="14" type="ORF">ZIOFF_047466</name>
</gene>
<sequence length="229" mass="26088">MPALANTLPSVPLFVIPPKQKVKQSKQLKSSILLLEKTDMVQRNHGGIVFFTIRWWNPEPMSPRGRTAAWPEVEENAFLWTWLFAVPLAAYTMWQLLYFLIADALSWQQFLISDPEVITSYSNLDAFVDAQGTTKEGSKGRHLVEVKQPSRRQKSTHHEHFDPDYLYSSNHGSQCSHLPVLRDAFSFSGLDALSYSMEWWKLHLGYLPHSQASHPQGAEEKALIAGLQL</sequence>
<keyword evidence="7 13" id="KW-1133">Transmembrane helix</keyword>
<feature type="transmembrane region" description="Helical" evidence="13">
    <location>
        <begin position="79"/>
        <end position="101"/>
    </location>
</feature>